<sequence length="282" mass="30896">MTDAKSLQNDQYMNRDGVRRYTLYAAHSDYVQDLVCDWVALLGPQIQLASAKHSKATWAGVGIASPGTQGPDYLPHLGTESSQHLLHAIGYNKDSPLRLSLMITSQLMFSSNLCITANGGALEELEFHIHLLPSRVLEVVPSVIHGRRIPVLNIVRLDRPALRATTLIRWYLDDAIITVGTQEKVMHFISNTAGGRSGKGSFSIIALLDLTVGCGGTTYQPCSDEALADLRLTLTLSAQSTLAMPLILLSPRARILEMSFALIYDAVIVRERTAQTETLSRI</sequence>
<dbReference type="KEGG" id="abp:AGABI1DRAFT128462"/>
<protein>
    <submittedName>
        <fullName evidence="1">Uncharacterized protein</fullName>
    </submittedName>
</protein>
<gene>
    <name evidence="1" type="ORF">AGABI1DRAFT_128462</name>
</gene>
<dbReference type="EMBL" id="JH971390">
    <property type="protein sequence ID" value="EKM79307.1"/>
    <property type="molecule type" value="Genomic_DNA"/>
</dbReference>
<name>K5X8I0_AGABU</name>
<dbReference type="GeneID" id="18826827"/>
<dbReference type="HOGENOM" id="CLU_986831_0_0_1"/>
<dbReference type="RefSeq" id="XP_007330008.1">
    <property type="nucleotide sequence ID" value="XM_007329946.1"/>
</dbReference>
<accession>K5X8I0</accession>
<evidence type="ECO:0000313" key="2">
    <source>
        <dbReference type="Proteomes" id="UP000008493"/>
    </source>
</evidence>
<dbReference type="AlphaFoldDB" id="K5X8I0"/>
<dbReference type="InParanoid" id="K5X8I0"/>
<organism evidence="1 2">
    <name type="scientific">Agaricus bisporus var. burnettii (strain JB137-S8 / ATCC MYA-4627 / FGSC 10392)</name>
    <name type="common">White button mushroom</name>
    <dbReference type="NCBI Taxonomy" id="597362"/>
    <lineage>
        <taxon>Eukaryota</taxon>
        <taxon>Fungi</taxon>
        <taxon>Dikarya</taxon>
        <taxon>Basidiomycota</taxon>
        <taxon>Agaricomycotina</taxon>
        <taxon>Agaricomycetes</taxon>
        <taxon>Agaricomycetidae</taxon>
        <taxon>Agaricales</taxon>
        <taxon>Agaricineae</taxon>
        <taxon>Agaricaceae</taxon>
        <taxon>Agaricus</taxon>
    </lineage>
</organism>
<dbReference type="Proteomes" id="UP000008493">
    <property type="component" value="Unassembled WGS sequence"/>
</dbReference>
<proteinExistence type="predicted"/>
<evidence type="ECO:0000313" key="1">
    <source>
        <dbReference type="EMBL" id="EKM79307.1"/>
    </source>
</evidence>
<reference evidence="2" key="1">
    <citation type="journal article" date="2012" name="Proc. Natl. Acad. Sci. U.S.A.">
        <title>Genome sequence of the button mushroom Agaricus bisporus reveals mechanisms governing adaptation to a humic-rich ecological niche.</title>
        <authorList>
            <person name="Morin E."/>
            <person name="Kohler A."/>
            <person name="Baker A.R."/>
            <person name="Foulongne-Oriol M."/>
            <person name="Lombard V."/>
            <person name="Nagy L.G."/>
            <person name="Ohm R.A."/>
            <person name="Patyshakuliyeva A."/>
            <person name="Brun A."/>
            <person name="Aerts A.L."/>
            <person name="Bailey A.M."/>
            <person name="Billette C."/>
            <person name="Coutinho P.M."/>
            <person name="Deakin G."/>
            <person name="Doddapaneni H."/>
            <person name="Floudas D."/>
            <person name="Grimwood J."/>
            <person name="Hilden K."/>
            <person name="Kuees U."/>
            <person name="LaButti K.M."/>
            <person name="Lapidus A."/>
            <person name="Lindquist E.A."/>
            <person name="Lucas S.M."/>
            <person name="Murat C."/>
            <person name="Riley R.W."/>
            <person name="Salamov A.A."/>
            <person name="Schmutz J."/>
            <person name="Subramanian V."/>
            <person name="Woesten H.A.B."/>
            <person name="Xu J."/>
            <person name="Eastwood D.C."/>
            <person name="Foster G.D."/>
            <person name="Sonnenberg A.S."/>
            <person name="Cullen D."/>
            <person name="de Vries R.P."/>
            <person name="Lundell T."/>
            <person name="Hibbett D.S."/>
            <person name="Henrissat B."/>
            <person name="Burton K.S."/>
            <person name="Kerrigan R.W."/>
            <person name="Challen M.P."/>
            <person name="Grigoriev I.V."/>
            <person name="Martin F."/>
        </authorList>
    </citation>
    <scope>NUCLEOTIDE SEQUENCE [LARGE SCALE GENOMIC DNA]</scope>
    <source>
        <strain evidence="2">JB137-S8 / ATCC MYA-4627 / FGSC 10392</strain>
    </source>
</reference>
<keyword evidence="2" id="KW-1185">Reference proteome</keyword>